<dbReference type="Gene3D" id="1.25.40.10">
    <property type="entry name" value="Tetratricopeptide repeat domain"/>
    <property type="match status" value="1"/>
</dbReference>
<keyword evidence="3" id="KW-0677">Repeat</keyword>
<evidence type="ECO:0000256" key="1">
    <source>
        <dbReference type="ARBA" id="ARBA00022475"/>
    </source>
</evidence>
<dbReference type="PANTHER" id="PTHR44858:SF1">
    <property type="entry name" value="UDP-N-ACETYLGLUCOSAMINE--PEPTIDE N-ACETYLGLUCOSAMINYLTRANSFERASE SPINDLY-RELATED"/>
    <property type="match status" value="1"/>
</dbReference>
<feature type="signal peptide" evidence="10">
    <location>
        <begin position="1"/>
        <end position="23"/>
    </location>
</feature>
<evidence type="ECO:0000313" key="12">
    <source>
        <dbReference type="Proteomes" id="UP000199527"/>
    </source>
</evidence>
<comment type="subcellular location">
    <subcellularLocation>
        <location evidence="8">Cell membrane</location>
    </subcellularLocation>
</comment>
<dbReference type="PANTHER" id="PTHR44858">
    <property type="entry name" value="TETRATRICOPEPTIDE REPEAT PROTEIN 6"/>
    <property type="match status" value="1"/>
</dbReference>
<evidence type="ECO:0000313" key="11">
    <source>
        <dbReference type="EMBL" id="SDI95981.1"/>
    </source>
</evidence>
<evidence type="ECO:0000256" key="10">
    <source>
        <dbReference type="SAM" id="SignalP"/>
    </source>
</evidence>
<feature type="repeat" description="TPR" evidence="9">
    <location>
        <begin position="102"/>
        <end position="135"/>
    </location>
</feature>
<accession>A0A1G8PU20</accession>
<dbReference type="GO" id="GO:0009279">
    <property type="term" value="C:cell outer membrane"/>
    <property type="evidence" value="ECO:0007669"/>
    <property type="project" value="TreeGrafter"/>
</dbReference>
<organism evidence="11 12">
    <name type="scientific">Ferrimonas sediminum</name>
    <dbReference type="NCBI Taxonomy" id="718193"/>
    <lineage>
        <taxon>Bacteria</taxon>
        <taxon>Pseudomonadati</taxon>
        <taxon>Pseudomonadota</taxon>
        <taxon>Gammaproteobacteria</taxon>
        <taxon>Alteromonadales</taxon>
        <taxon>Ferrimonadaceae</taxon>
        <taxon>Ferrimonas</taxon>
    </lineage>
</organism>
<dbReference type="PROSITE" id="PS51257">
    <property type="entry name" value="PROKAR_LIPOPROTEIN"/>
    <property type="match status" value="1"/>
</dbReference>
<dbReference type="InterPro" id="IPR011990">
    <property type="entry name" value="TPR-like_helical_dom_sf"/>
</dbReference>
<dbReference type="NCBIfam" id="NF008391">
    <property type="entry name" value="PRK11189.1"/>
    <property type="match status" value="1"/>
</dbReference>
<dbReference type="GO" id="GO:0005886">
    <property type="term" value="C:plasma membrane"/>
    <property type="evidence" value="ECO:0007669"/>
    <property type="project" value="UniProtKB-SubCell"/>
</dbReference>
<keyword evidence="7 11" id="KW-0449">Lipoprotein</keyword>
<dbReference type="PIRSF" id="PIRSF004654">
    <property type="entry name" value="NlpI"/>
    <property type="match status" value="1"/>
</dbReference>
<evidence type="ECO:0000256" key="5">
    <source>
        <dbReference type="ARBA" id="ARBA00023136"/>
    </source>
</evidence>
<gene>
    <name evidence="11" type="ORF">SAMN04488540_10481</name>
</gene>
<dbReference type="SMART" id="SM00028">
    <property type="entry name" value="TPR"/>
    <property type="match status" value="3"/>
</dbReference>
<keyword evidence="6" id="KW-0564">Palmitate</keyword>
<dbReference type="SUPFAM" id="SSF48452">
    <property type="entry name" value="TPR-like"/>
    <property type="match status" value="1"/>
</dbReference>
<dbReference type="GO" id="GO:0046813">
    <property type="term" value="P:receptor-mediated virion attachment to host cell"/>
    <property type="evidence" value="ECO:0007669"/>
    <property type="project" value="TreeGrafter"/>
</dbReference>
<feature type="chain" id="PRO_5011609318" description="Lipoprotein NlpI" evidence="10">
    <location>
        <begin position="24"/>
        <end position="301"/>
    </location>
</feature>
<feature type="repeat" description="TPR" evidence="9">
    <location>
        <begin position="68"/>
        <end position="101"/>
    </location>
</feature>
<evidence type="ECO:0000256" key="9">
    <source>
        <dbReference type="PROSITE-ProRule" id="PRU00339"/>
    </source>
</evidence>
<protein>
    <recommendedName>
        <fullName evidence="8">Lipoprotein NlpI</fullName>
    </recommendedName>
</protein>
<dbReference type="InterPro" id="IPR023605">
    <property type="entry name" value="Lipoprotein_NlpI"/>
</dbReference>
<dbReference type="EMBL" id="FNEM01000004">
    <property type="protein sequence ID" value="SDI95981.1"/>
    <property type="molecule type" value="Genomic_DNA"/>
</dbReference>
<keyword evidence="4 9" id="KW-0802">TPR repeat</keyword>
<dbReference type="InterPro" id="IPR019734">
    <property type="entry name" value="TPR_rpt"/>
</dbReference>
<dbReference type="OrthoDB" id="509324at2"/>
<dbReference type="InterPro" id="IPR050498">
    <property type="entry name" value="Ycf3"/>
</dbReference>
<evidence type="ECO:0000256" key="7">
    <source>
        <dbReference type="ARBA" id="ARBA00023288"/>
    </source>
</evidence>
<proteinExistence type="predicted"/>
<evidence type="ECO:0000256" key="2">
    <source>
        <dbReference type="ARBA" id="ARBA00022729"/>
    </source>
</evidence>
<dbReference type="RefSeq" id="WP_090363712.1">
    <property type="nucleotide sequence ID" value="NZ_FNEM01000004.1"/>
</dbReference>
<evidence type="ECO:0000256" key="3">
    <source>
        <dbReference type="ARBA" id="ARBA00022737"/>
    </source>
</evidence>
<reference evidence="12" key="1">
    <citation type="submission" date="2016-10" db="EMBL/GenBank/DDBJ databases">
        <authorList>
            <person name="Varghese N."/>
            <person name="Submissions S."/>
        </authorList>
    </citation>
    <scope>NUCLEOTIDE SEQUENCE [LARGE SCALE GENOMIC DNA]</scope>
    <source>
        <strain evidence="12">DSM 23317</strain>
    </source>
</reference>
<comment type="function">
    <text evidence="8">May be involved in cell division.</text>
</comment>
<sequence length="301" mass="34054">MSLSKRWLVLVLVSLGLAGCASTNSDTESGNGQMMLVTPLQPDANLEVALAKISEVLISAELTEEQRARFLYDRGVLYDSVGLRTLARIDFSRALQLRPDLPDAYNFMGIYLTQAMEFDQAYEAFDAVLELDPGYDFAYLNRGIALYYGSRPILAVEDLSEFYQRDQSDAYRALWLYLAEYQQDPVQAKAQLRAHSSQIGDGWGAALVAYYLGDIDSGQLLAASRQNLNHQKQLAERLCEAYFYMGKQARMEGQPRAALNLFKLSLATNVYEFVEHRYSIMEMRQIAEQLMEEAEQSEPLN</sequence>
<keyword evidence="1 8" id="KW-1003">Cell membrane</keyword>
<dbReference type="Proteomes" id="UP000199527">
    <property type="component" value="Unassembled WGS sequence"/>
</dbReference>
<keyword evidence="12" id="KW-1185">Reference proteome</keyword>
<name>A0A1G8PU20_9GAMM</name>
<dbReference type="PROSITE" id="PS50005">
    <property type="entry name" value="TPR"/>
    <property type="match status" value="2"/>
</dbReference>
<keyword evidence="2 10" id="KW-0732">Signal</keyword>
<evidence type="ECO:0000256" key="8">
    <source>
        <dbReference type="PIRNR" id="PIRNR004654"/>
    </source>
</evidence>
<keyword evidence="5 8" id="KW-0472">Membrane</keyword>
<dbReference type="AlphaFoldDB" id="A0A1G8PU20"/>
<evidence type="ECO:0000256" key="4">
    <source>
        <dbReference type="ARBA" id="ARBA00022803"/>
    </source>
</evidence>
<evidence type="ECO:0000256" key="6">
    <source>
        <dbReference type="ARBA" id="ARBA00023139"/>
    </source>
</evidence>
<comment type="subunit">
    <text evidence="8">Homodimer.</text>
</comment>